<sequence>MNGRRLLVAALCGMVAAAVLLGTVLGWRYASGPANADGPPSVRVLRLLPGTFMWANAPADARYLPAGLRPHDAARLKLLVLRGEDGAVRAFWLPRHGGRIGVPADASPAAPGIPCNDFAPDFRTGDIGCRQPLPGFEFALRHRWSLQGRALSAGTLDLVGAAGRETDGDWVLQAP</sequence>
<evidence type="ECO:0000313" key="1">
    <source>
        <dbReference type="EMBL" id="QTD43730.1"/>
    </source>
</evidence>
<proteinExistence type="predicted"/>
<name>A0A975CC89_9BURK</name>
<dbReference type="EMBL" id="CP071796">
    <property type="protein sequence ID" value="QTD43730.1"/>
    <property type="molecule type" value="Genomic_DNA"/>
</dbReference>
<evidence type="ECO:0000313" key="2">
    <source>
        <dbReference type="Proteomes" id="UP000663903"/>
    </source>
</evidence>
<dbReference type="AlphaFoldDB" id="A0A975CC89"/>
<accession>A0A975CC89</accession>
<dbReference type="RefSeq" id="WP_208007139.1">
    <property type="nucleotide sequence ID" value="NZ_CP071796.1"/>
</dbReference>
<reference evidence="1" key="1">
    <citation type="submission" date="2021-03" db="EMBL/GenBank/DDBJ databases">
        <title>Ottowia sp. 27C isolated from the cloaca of a Giant Asian pond turtle (Heosemys grandis).</title>
        <authorList>
            <person name="Spergser J."/>
            <person name="Busse H.-J."/>
        </authorList>
    </citation>
    <scope>NUCLEOTIDE SEQUENCE</scope>
    <source>
        <strain evidence="1">27C</strain>
    </source>
</reference>
<protein>
    <submittedName>
        <fullName evidence="1">Uncharacterized protein</fullName>
    </submittedName>
</protein>
<organism evidence="1 2">
    <name type="scientific">Ottowia testudinis</name>
    <dbReference type="NCBI Taxonomy" id="2816950"/>
    <lineage>
        <taxon>Bacteria</taxon>
        <taxon>Pseudomonadati</taxon>
        <taxon>Pseudomonadota</taxon>
        <taxon>Betaproteobacteria</taxon>
        <taxon>Burkholderiales</taxon>
        <taxon>Comamonadaceae</taxon>
        <taxon>Ottowia</taxon>
    </lineage>
</organism>
<dbReference type="KEGG" id="otd:J1M35_11210"/>
<dbReference type="Proteomes" id="UP000663903">
    <property type="component" value="Chromosome"/>
</dbReference>
<keyword evidence="2" id="KW-1185">Reference proteome</keyword>
<gene>
    <name evidence="1" type="ORF">J1M35_11210</name>
</gene>